<evidence type="ECO:0000259" key="4">
    <source>
        <dbReference type="PROSITE" id="PS50217"/>
    </source>
</evidence>
<comment type="subcellular location">
    <subcellularLocation>
        <location evidence="1">Nucleus</location>
    </subcellularLocation>
</comment>
<feature type="region of interest" description="Disordered" evidence="3">
    <location>
        <begin position="168"/>
        <end position="192"/>
    </location>
</feature>
<dbReference type="OrthoDB" id="2590011at2759"/>
<dbReference type="InterPro" id="IPR004827">
    <property type="entry name" value="bZIP"/>
</dbReference>
<dbReference type="Gene3D" id="1.10.238.100">
    <property type="entry name" value="YAP1 redox domain. Chain B"/>
    <property type="match status" value="1"/>
</dbReference>
<keyword evidence="6" id="KW-1185">Reference proteome</keyword>
<dbReference type="STRING" id="675824.A0A1E3PY81"/>
<dbReference type="EMBL" id="KV454301">
    <property type="protein sequence ID" value="ODQ70234.1"/>
    <property type="molecule type" value="Genomic_DNA"/>
</dbReference>
<name>A0A1E3PY81_LIPST</name>
<dbReference type="AlphaFoldDB" id="A0A1E3PY81"/>
<evidence type="ECO:0000256" key="2">
    <source>
        <dbReference type="ARBA" id="ARBA00023242"/>
    </source>
</evidence>
<keyword evidence="2" id="KW-0539">Nucleus</keyword>
<dbReference type="PROSITE" id="PS50217">
    <property type="entry name" value="BZIP"/>
    <property type="match status" value="1"/>
</dbReference>
<gene>
    <name evidence="5" type="ORF">LIPSTDRAFT_65917</name>
</gene>
<reference evidence="5 6" key="1">
    <citation type="journal article" date="2016" name="Proc. Natl. Acad. Sci. U.S.A.">
        <title>Comparative genomics of biotechnologically important yeasts.</title>
        <authorList>
            <person name="Riley R."/>
            <person name="Haridas S."/>
            <person name="Wolfe K.H."/>
            <person name="Lopes M.R."/>
            <person name="Hittinger C.T."/>
            <person name="Goeker M."/>
            <person name="Salamov A.A."/>
            <person name="Wisecaver J.H."/>
            <person name="Long T.M."/>
            <person name="Calvey C.H."/>
            <person name="Aerts A.L."/>
            <person name="Barry K.W."/>
            <person name="Choi C."/>
            <person name="Clum A."/>
            <person name="Coughlan A.Y."/>
            <person name="Deshpande S."/>
            <person name="Douglass A.P."/>
            <person name="Hanson S.J."/>
            <person name="Klenk H.-P."/>
            <person name="LaButti K.M."/>
            <person name="Lapidus A."/>
            <person name="Lindquist E.A."/>
            <person name="Lipzen A.M."/>
            <person name="Meier-Kolthoff J.P."/>
            <person name="Ohm R.A."/>
            <person name="Otillar R.P."/>
            <person name="Pangilinan J.L."/>
            <person name="Peng Y."/>
            <person name="Rokas A."/>
            <person name="Rosa C.A."/>
            <person name="Scheuner C."/>
            <person name="Sibirny A.A."/>
            <person name="Slot J.C."/>
            <person name="Stielow J.B."/>
            <person name="Sun H."/>
            <person name="Kurtzman C.P."/>
            <person name="Blackwell M."/>
            <person name="Grigoriev I.V."/>
            <person name="Jeffries T.W."/>
        </authorList>
    </citation>
    <scope>NUCLEOTIDE SEQUENCE [LARGE SCALE GENOMIC DNA]</scope>
    <source>
        <strain evidence="5 6">NRRL Y-11557</strain>
    </source>
</reference>
<organism evidence="5 6">
    <name type="scientific">Lipomyces starkeyi NRRL Y-11557</name>
    <dbReference type="NCBI Taxonomy" id="675824"/>
    <lineage>
        <taxon>Eukaryota</taxon>
        <taxon>Fungi</taxon>
        <taxon>Dikarya</taxon>
        <taxon>Ascomycota</taxon>
        <taxon>Saccharomycotina</taxon>
        <taxon>Lipomycetes</taxon>
        <taxon>Lipomycetales</taxon>
        <taxon>Lipomycetaceae</taxon>
        <taxon>Lipomyces</taxon>
    </lineage>
</organism>
<evidence type="ECO:0000313" key="5">
    <source>
        <dbReference type="EMBL" id="ODQ70234.1"/>
    </source>
</evidence>
<accession>A0A1E3PY81</accession>
<protein>
    <recommendedName>
        <fullName evidence="4">BZIP domain-containing protein</fullName>
    </recommendedName>
</protein>
<dbReference type="GO" id="GO:0000976">
    <property type="term" value="F:transcription cis-regulatory region binding"/>
    <property type="evidence" value="ECO:0007669"/>
    <property type="project" value="InterPro"/>
</dbReference>
<dbReference type="PANTHER" id="PTHR40621">
    <property type="entry name" value="TRANSCRIPTION FACTOR KAPC-RELATED"/>
    <property type="match status" value="1"/>
</dbReference>
<dbReference type="GO" id="GO:0090575">
    <property type="term" value="C:RNA polymerase II transcription regulator complex"/>
    <property type="evidence" value="ECO:0007669"/>
    <property type="project" value="TreeGrafter"/>
</dbReference>
<dbReference type="CDD" id="cd14688">
    <property type="entry name" value="bZIP_YAP"/>
    <property type="match status" value="1"/>
</dbReference>
<dbReference type="Gene3D" id="1.20.5.170">
    <property type="match status" value="1"/>
</dbReference>
<evidence type="ECO:0000256" key="1">
    <source>
        <dbReference type="ARBA" id="ARBA00004123"/>
    </source>
</evidence>
<dbReference type="SUPFAM" id="SSF57959">
    <property type="entry name" value="Leucine zipper domain"/>
    <property type="match status" value="1"/>
</dbReference>
<dbReference type="InterPro" id="IPR050936">
    <property type="entry name" value="AP-1-like"/>
</dbReference>
<dbReference type="GO" id="GO:0001228">
    <property type="term" value="F:DNA-binding transcription activator activity, RNA polymerase II-specific"/>
    <property type="evidence" value="ECO:0007669"/>
    <property type="project" value="TreeGrafter"/>
</dbReference>
<sequence length="343" mass="37448">MAHASQYSTDAEEQPAVTQHAQLKRREQVRKAQRTHRERKEAYVKALEDEVLQLRTNEANILQEAKNLHAEIGRLKRILTEHGIELQSEVNSSTIYQDRDDYDISSGDSVISLRNNVITGQQLHVKEGSSDLASGDEGFFLSGSSAGSPSGPRKVNLFGRAQYLSRDYPSSTSAPILSPTEVSGTSSSARSPNSMVDLDLTSIGMEFVLTLESPCLSHIPSNSKEPSVPTGHALTASAPLLFLAPAAQTSQLPTSTVWETPTAGLERLLALSSNLELKDEVTPVQAWNYIRQQPAFDGIDIDLLGRLTRKLLKHVTCHGFGAVIEQAIFENSVSEVFVVGRSI</sequence>
<dbReference type="PANTHER" id="PTHR40621:SF6">
    <property type="entry name" value="AP-1-LIKE TRANSCRIPTION FACTOR YAP1-RELATED"/>
    <property type="match status" value="1"/>
</dbReference>
<dbReference type="InterPro" id="IPR046347">
    <property type="entry name" value="bZIP_sf"/>
</dbReference>
<feature type="domain" description="BZIP" evidence="4">
    <location>
        <begin position="19"/>
        <end position="82"/>
    </location>
</feature>
<feature type="region of interest" description="Disordered" evidence="3">
    <location>
        <begin position="1"/>
        <end position="40"/>
    </location>
</feature>
<evidence type="ECO:0000313" key="6">
    <source>
        <dbReference type="Proteomes" id="UP000094385"/>
    </source>
</evidence>
<evidence type="ECO:0000256" key="3">
    <source>
        <dbReference type="SAM" id="MobiDB-lite"/>
    </source>
</evidence>
<proteinExistence type="predicted"/>
<dbReference type="Proteomes" id="UP000094385">
    <property type="component" value="Unassembled WGS sequence"/>
</dbReference>